<proteinExistence type="predicted"/>
<reference evidence="1" key="1">
    <citation type="submission" date="2018-05" db="EMBL/GenBank/DDBJ databases">
        <authorList>
            <person name="Lanie J.A."/>
            <person name="Ng W.-L."/>
            <person name="Kazmierczak K.M."/>
            <person name="Andrzejewski T.M."/>
            <person name="Davidsen T.M."/>
            <person name="Wayne K.J."/>
            <person name="Tettelin H."/>
            <person name="Glass J.I."/>
            <person name="Rusch D."/>
            <person name="Podicherti R."/>
            <person name="Tsui H.-C.T."/>
            <person name="Winkler M.E."/>
        </authorList>
    </citation>
    <scope>NUCLEOTIDE SEQUENCE</scope>
</reference>
<name>A0A382V451_9ZZZZ</name>
<accession>A0A382V451</accession>
<gene>
    <name evidence="1" type="ORF">METZ01_LOCUS393562</name>
</gene>
<dbReference type="EMBL" id="UINC01148681">
    <property type="protein sequence ID" value="SVD40708.1"/>
    <property type="molecule type" value="Genomic_DNA"/>
</dbReference>
<feature type="non-terminal residue" evidence="1">
    <location>
        <position position="1"/>
    </location>
</feature>
<evidence type="ECO:0000313" key="1">
    <source>
        <dbReference type="EMBL" id="SVD40708.1"/>
    </source>
</evidence>
<dbReference type="AlphaFoldDB" id="A0A382V451"/>
<organism evidence="1">
    <name type="scientific">marine metagenome</name>
    <dbReference type="NCBI Taxonomy" id="408172"/>
    <lineage>
        <taxon>unclassified sequences</taxon>
        <taxon>metagenomes</taxon>
        <taxon>ecological metagenomes</taxon>
    </lineage>
</organism>
<protein>
    <submittedName>
        <fullName evidence="1">Uncharacterized protein</fullName>
    </submittedName>
</protein>
<sequence>VEDLDMVIVLIASYILEPVTLGMSADCFFAATSLC</sequence>